<name>A0A1A9ZQX8_GLOPL</name>
<dbReference type="EnsemblMetazoa" id="GPAI022261-RA">
    <property type="protein sequence ID" value="GPAI022261-PA"/>
    <property type="gene ID" value="GPAI022261"/>
</dbReference>
<accession>A0A1A9ZQX8</accession>
<evidence type="ECO:0000313" key="1">
    <source>
        <dbReference type="EnsemblMetazoa" id="GPAI022261-PA"/>
    </source>
</evidence>
<dbReference type="VEuPathDB" id="VectorBase:GPAI022261"/>
<organism evidence="1 2">
    <name type="scientific">Glossina pallidipes</name>
    <name type="common">Tsetse fly</name>
    <dbReference type="NCBI Taxonomy" id="7398"/>
    <lineage>
        <taxon>Eukaryota</taxon>
        <taxon>Metazoa</taxon>
        <taxon>Ecdysozoa</taxon>
        <taxon>Arthropoda</taxon>
        <taxon>Hexapoda</taxon>
        <taxon>Insecta</taxon>
        <taxon>Pterygota</taxon>
        <taxon>Neoptera</taxon>
        <taxon>Endopterygota</taxon>
        <taxon>Diptera</taxon>
        <taxon>Brachycera</taxon>
        <taxon>Muscomorpha</taxon>
        <taxon>Hippoboscoidea</taxon>
        <taxon>Glossinidae</taxon>
        <taxon>Glossina</taxon>
    </lineage>
</organism>
<proteinExistence type="predicted"/>
<evidence type="ECO:0000313" key="2">
    <source>
        <dbReference type="Proteomes" id="UP000092445"/>
    </source>
</evidence>
<dbReference type="STRING" id="7398.A0A1A9ZQX8"/>
<reference evidence="1" key="2">
    <citation type="submission" date="2020-05" db="UniProtKB">
        <authorList>
            <consortium name="EnsemblMetazoa"/>
        </authorList>
    </citation>
    <scope>IDENTIFICATION</scope>
    <source>
        <strain evidence="1">IAEA</strain>
    </source>
</reference>
<dbReference type="AlphaFoldDB" id="A0A1A9ZQX8"/>
<dbReference type="Proteomes" id="UP000092445">
    <property type="component" value="Unassembled WGS sequence"/>
</dbReference>
<reference evidence="2" key="1">
    <citation type="submission" date="2014-03" db="EMBL/GenBank/DDBJ databases">
        <authorList>
            <person name="Aksoy S."/>
            <person name="Warren W."/>
            <person name="Wilson R.K."/>
        </authorList>
    </citation>
    <scope>NUCLEOTIDE SEQUENCE [LARGE SCALE GENOMIC DNA]</scope>
    <source>
        <strain evidence="2">IAEA</strain>
    </source>
</reference>
<keyword evidence="2" id="KW-1185">Reference proteome</keyword>
<protein>
    <submittedName>
        <fullName evidence="1">Uncharacterized protein</fullName>
    </submittedName>
</protein>
<sequence>MFWLRQLNDDETRRVSPMTYEARIVDFSCLRERSTIPLRMCTWHLLLKIFKLCIATLDSSRKLQKGEITLQDSLACSGCITCAEGVSITQQCPEELLKVLNEDLRKILRSSSCD</sequence>